<comment type="subcellular location">
    <subcellularLocation>
        <location evidence="1">Secreted</location>
        <location evidence="1">Cell wall</location>
    </subcellularLocation>
</comment>
<feature type="active site" evidence="8">
    <location>
        <position position="273"/>
    </location>
</feature>
<dbReference type="GO" id="GO:0004650">
    <property type="term" value="F:polygalacturonase activity"/>
    <property type="evidence" value="ECO:0007669"/>
    <property type="project" value="InterPro"/>
</dbReference>
<protein>
    <recommendedName>
        <fullName evidence="13">Exopolygalacturonase-like</fullName>
    </recommendedName>
</protein>
<dbReference type="InterPro" id="IPR012334">
    <property type="entry name" value="Pectin_lyas_fold"/>
</dbReference>
<evidence type="ECO:0000256" key="7">
    <source>
        <dbReference type="ARBA" id="ARBA00023316"/>
    </source>
</evidence>
<dbReference type="Pfam" id="PF00295">
    <property type="entry name" value="Glyco_hydro_28"/>
    <property type="match status" value="1"/>
</dbReference>
<evidence type="ECO:0000313" key="12">
    <source>
        <dbReference type="Proteomes" id="UP001157006"/>
    </source>
</evidence>
<keyword evidence="3" id="KW-0134">Cell wall</keyword>
<evidence type="ECO:0000256" key="3">
    <source>
        <dbReference type="ARBA" id="ARBA00022512"/>
    </source>
</evidence>
<dbReference type="GO" id="GO:0071555">
    <property type="term" value="P:cell wall organization"/>
    <property type="evidence" value="ECO:0007669"/>
    <property type="project" value="UniProtKB-KW"/>
</dbReference>
<name>A0AAV0YV90_VICFA</name>
<reference evidence="11 12" key="1">
    <citation type="submission" date="2023-01" db="EMBL/GenBank/DDBJ databases">
        <authorList>
            <person name="Kreplak J."/>
        </authorList>
    </citation>
    <scope>NUCLEOTIDE SEQUENCE [LARGE SCALE GENOMIC DNA]</scope>
</reference>
<keyword evidence="4" id="KW-0964">Secreted</keyword>
<dbReference type="GO" id="GO:0005975">
    <property type="term" value="P:carbohydrate metabolic process"/>
    <property type="evidence" value="ECO:0007669"/>
    <property type="project" value="InterPro"/>
</dbReference>
<dbReference type="Gene3D" id="2.160.20.10">
    <property type="entry name" value="Single-stranded right-handed beta-helix, Pectin lyase-like"/>
    <property type="match status" value="1"/>
</dbReference>
<dbReference type="AlphaFoldDB" id="A0AAV0YV90"/>
<organism evidence="11 12">
    <name type="scientific">Vicia faba</name>
    <name type="common">Broad bean</name>
    <name type="synonym">Faba vulgaris</name>
    <dbReference type="NCBI Taxonomy" id="3906"/>
    <lineage>
        <taxon>Eukaryota</taxon>
        <taxon>Viridiplantae</taxon>
        <taxon>Streptophyta</taxon>
        <taxon>Embryophyta</taxon>
        <taxon>Tracheophyta</taxon>
        <taxon>Spermatophyta</taxon>
        <taxon>Magnoliopsida</taxon>
        <taxon>eudicotyledons</taxon>
        <taxon>Gunneridae</taxon>
        <taxon>Pentapetalae</taxon>
        <taxon>rosids</taxon>
        <taxon>fabids</taxon>
        <taxon>Fabales</taxon>
        <taxon>Fabaceae</taxon>
        <taxon>Papilionoideae</taxon>
        <taxon>50 kb inversion clade</taxon>
        <taxon>NPAAA clade</taxon>
        <taxon>Hologalegina</taxon>
        <taxon>IRL clade</taxon>
        <taxon>Fabeae</taxon>
        <taxon>Vicia</taxon>
    </lineage>
</organism>
<evidence type="ECO:0000256" key="5">
    <source>
        <dbReference type="ARBA" id="ARBA00022801"/>
    </source>
</evidence>
<keyword evidence="12" id="KW-1185">Reference proteome</keyword>
<evidence type="ECO:0000256" key="10">
    <source>
        <dbReference type="SAM" id="SignalP"/>
    </source>
</evidence>
<dbReference type="EMBL" id="OX451736">
    <property type="protein sequence ID" value="CAI8590141.1"/>
    <property type="molecule type" value="Genomic_DNA"/>
</dbReference>
<keyword evidence="7" id="KW-0961">Cell wall biogenesis/degradation</keyword>
<evidence type="ECO:0000256" key="8">
    <source>
        <dbReference type="PROSITE-ProRule" id="PRU10052"/>
    </source>
</evidence>
<evidence type="ECO:0000313" key="11">
    <source>
        <dbReference type="EMBL" id="CAI8590141.1"/>
    </source>
</evidence>
<evidence type="ECO:0008006" key="13">
    <source>
        <dbReference type="Google" id="ProtNLM"/>
    </source>
</evidence>
<evidence type="ECO:0000256" key="6">
    <source>
        <dbReference type="ARBA" id="ARBA00023295"/>
    </source>
</evidence>
<evidence type="ECO:0000256" key="4">
    <source>
        <dbReference type="ARBA" id="ARBA00022525"/>
    </source>
</evidence>
<evidence type="ECO:0000256" key="9">
    <source>
        <dbReference type="RuleBase" id="RU361169"/>
    </source>
</evidence>
<dbReference type="PANTHER" id="PTHR31375">
    <property type="match status" value="1"/>
</dbReference>
<feature type="signal peptide" evidence="10">
    <location>
        <begin position="1"/>
        <end position="23"/>
    </location>
</feature>
<evidence type="ECO:0000256" key="2">
    <source>
        <dbReference type="ARBA" id="ARBA00008834"/>
    </source>
</evidence>
<proteinExistence type="inferred from homology"/>
<feature type="chain" id="PRO_5043886173" description="Exopolygalacturonase-like" evidence="10">
    <location>
        <begin position="24"/>
        <end position="423"/>
    </location>
</feature>
<evidence type="ECO:0000256" key="1">
    <source>
        <dbReference type="ARBA" id="ARBA00004191"/>
    </source>
</evidence>
<dbReference type="InterPro" id="IPR000743">
    <property type="entry name" value="Glyco_hydro_28"/>
</dbReference>
<dbReference type="Proteomes" id="UP001157006">
    <property type="component" value="Chromosome 1L"/>
</dbReference>
<dbReference type="PROSITE" id="PS00502">
    <property type="entry name" value="POLYGALACTURONASE"/>
    <property type="match status" value="1"/>
</dbReference>
<dbReference type="InterPro" id="IPR011050">
    <property type="entry name" value="Pectin_lyase_fold/virulence"/>
</dbReference>
<gene>
    <name evidence="11" type="ORF">VFH_I427320</name>
</gene>
<keyword evidence="6 9" id="KW-0326">Glycosidase</keyword>
<keyword evidence="5 9" id="KW-0378">Hydrolase</keyword>
<keyword evidence="10" id="KW-0732">Signal</keyword>
<dbReference type="FunFam" id="2.160.20.10:FF:000004">
    <property type="entry name" value="Pectin lyase-like superfamily protein"/>
    <property type="match status" value="1"/>
</dbReference>
<sequence length="423" mass="45970">MATAKKVSVLILWFALVCNYVDAVGLRKRPVAGPDIYKGKNVAKDALAPGEKVVNVMSFGAKPDGKFDCTEAFMDAWRATCHTNVQSRLLVPQGIFLVSTMFFAGPCETPGPVTIQVVGTVLATSDISEYVNGEWLMFRDIAGIKLIGGGIFDGQGKSTWEFAQNCETDPTDQCVRSPSSIYFNNVTNGLIQNIKSVNPKGFHFFVTNSANIRLRLLKLNAPATSPNTDGLHVSHSINVKISRSTIETGDDCVSMIQGVNNVSITRIKCGPGHGISIGSLGKYPDELEVKGVRVMRSTLTGTDNGIRIKTWPDKYRGAASQITFSNISMENVKNPIIIDQEYECQPNCQKKPSLVKISDIIFKNIKGTTTSPIAVDLRCSKQFPCQNVRLQNIDLSHGATPAGSRCANIKPIYVGLQKPPPCP</sequence>
<comment type="similarity">
    <text evidence="2 9">Belongs to the glycosyl hydrolase 28 family.</text>
</comment>
<accession>A0AAV0YV90</accession>
<dbReference type="SUPFAM" id="SSF51126">
    <property type="entry name" value="Pectin lyase-like"/>
    <property type="match status" value="1"/>
</dbReference>